<evidence type="ECO:0000256" key="1">
    <source>
        <dbReference type="ARBA" id="ARBA00022491"/>
    </source>
</evidence>
<dbReference type="Gene3D" id="3.40.50.2300">
    <property type="match status" value="2"/>
</dbReference>
<dbReference type="Pfam" id="PF00356">
    <property type="entry name" value="LacI"/>
    <property type="match status" value="1"/>
</dbReference>
<evidence type="ECO:0000256" key="3">
    <source>
        <dbReference type="ARBA" id="ARBA00023125"/>
    </source>
</evidence>
<keyword evidence="8" id="KW-1185">Reference proteome</keyword>
<dbReference type="InterPro" id="IPR028082">
    <property type="entry name" value="Peripla_BP_I"/>
</dbReference>
<feature type="domain" description="HTH lacI-type" evidence="6">
    <location>
        <begin position="17"/>
        <end position="71"/>
    </location>
</feature>
<evidence type="ECO:0000256" key="5">
    <source>
        <dbReference type="SAM" id="MobiDB-lite"/>
    </source>
</evidence>
<evidence type="ECO:0000256" key="2">
    <source>
        <dbReference type="ARBA" id="ARBA00023015"/>
    </source>
</evidence>
<evidence type="ECO:0000256" key="4">
    <source>
        <dbReference type="ARBA" id="ARBA00023163"/>
    </source>
</evidence>
<dbReference type="SUPFAM" id="SSF53822">
    <property type="entry name" value="Periplasmic binding protein-like I"/>
    <property type="match status" value="1"/>
</dbReference>
<dbReference type="InterPro" id="IPR010982">
    <property type="entry name" value="Lambda_DNA-bd_dom_sf"/>
</dbReference>
<sequence length="349" mass="37152">MTNTSPRGHAASPTGRASIRDVAARAGVSVTTVSHTLNGTRFVSDAAKAKVHEAAHALGYVPSEVARGLKHNTTRTLGMLVPNNSNPYFAEIIRGVEHHCYGAGYSLLLCNSNDDPQQQADHLRVLAERRVDGIVLVASGDDDAIVAACKDLRLPLVLVDREIDSIAVDLIEVDHAAGGELATSHLLSLGHARVACIVGPADLRPSQQREAGWRRALERAGITPRADELVHGDFSPESGAAAMRRLLQSAQPPSAVFVCNDMMAIGALHAAHEAGIDVPRQLSVVGFDDIELAAYTSPPLTTVAQPKEAIGTGAAGLLLERLREGRTEPRRSILQPELHRRATTARPQA</sequence>
<gene>
    <name evidence="7" type="ORF">LPC04_26920</name>
</gene>
<dbReference type="InterPro" id="IPR046335">
    <property type="entry name" value="LacI/GalR-like_sensor"/>
</dbReference>
<dbReference type="SUPFAM" id="SSF47413">
    <property type="entry name" value="lambda repressor-like DNA-binding domains"/>
    <property type="match status" value="1"/>
</dbReference>
<dbReference type="PROSITE" id="PS50932">
    <property type="entry name" value="HTH_LACI_2"/>
    <property type="match status" value="1"/>
</dbReference>
<evidence type="ECO:0000313" key="7">
    <source>
        <dbReference type="EMBL" id="MCK9689367.1"/>
    </source>
</evidence>
<keyword evidence="2" id="KW-0805">Transcription regulation</keyword>
<comment type="caution">
    <text evidence="7">The sequence shown here is derived from an EMBL/GenBank/DDBJ whole genome shotgun (WGS) entry which is preliminary data.</text>
</comment>
<keyword evidence="4" id="KW-0804">Transcription</keyword>
<dbReference type="EMBL" id="JAJLJH010000014">
    <property type="protein sequence ID" value="MCK9689367.1"/>
    <property type="molecule type" value="Genomic_DNA"/>
</dbReference>
<evidence type="ECO:0000313" key="8">
    <source>
        <dbReference type="Proteomes" id="UP001139353"/>
    </source>
</evidence>
<dbReference type="Gene3D" id="1.10.260.40">
    <property type="entry name" value="lambda repressor-like DNA-binding domains"/>
    <property type="match status" value="1"/>
</dbReference>
<name>A0A9X1YP16_9BURK</name>
<proteinExistence type="predicted"/>
<dbReference type="Proteomes" id="UP001139353">
    <property type="component" value="Unassembled WGS sequence"/>
</dbReference>
<reference evidence="7" key="1">
    <citation type="submission" date="2021-11" db="EMBL/GenBank/DDBJ databases">
        <title>BS-T2-15 a new species belonging to the Comamonadaceae family isolated from the soil of a French oak forest.</title>
        <authorList>
            <person name="Mieszkin S."/>
            <person name="Alain K."/>
        </authorList>
    </citation>
    <scope>NUCLEOTIDE SEQUENCE</scope>
    <source>
        <strain evidence="7">BS-T2-15</strain>
    </source>
</reference>
<dbReference type="RefSeq" id="WP_275685418.1">
    <property type="nucleotide sequence ID" value="NZ_JAJLJH010000014.1"/>
</dbReference>
<evidence type="ECO:0000259" key="6">
    <source>
        <dbReference type="PROSITE" id="PS50932"/>
    </source>
</evidence>
<keyword evidence="1" id="KW-0678">Repressor</keyword>
<protein>
    <submittedName>
        <fullName evidence="7">LacI family transcriptional regulator</fullName>
    </submittedName>
</protein>
<keyword evidence="3" id="KW-0238">DNA-binding</keyword>
<dbReference type="CDD" id="cd01392">
    <property type="entry name" value="HTH_LacI"/>
    <property type="match status" value="1"/>
</dbReference>
<dbReference type="GO" id="GO:0000976">
    <property type="term" value="F:transcription cis-regulatory region binding"/>
    <property type="evidence" value="ECO:0007669"/>
    <property type="project" value="TreeGrafter"/>
</dbReference>
<organism evidence="7 8">
    <name type="scientific">Scleromatobacter humisilvae</name>
    <dbReference type="NCBI Taxonomy" id="2897159"/>
    <lineage>
        <taxon>Bacteria</taxon>
        <taxon>Pseudomonadati</taxon>
        <taxon>Pseudomonadota</taxon>
        <taxon>Betaproteobacteria</taxon>
        <taxon>Burkholderiales</taxon>
        <taxon>Sphaerotilaceae</taxon>
        <taxon>Scleromatobacter</taxon>
    </lineage>
</organism>
<dbReference type="PANTHER" id="PTHR30146:SF148">
    <property type="entry name" value="HTH-TYPE TRANSCRIPTIONAL REPRESSOR PURR-RELATED"/>
    <property type="match status" value="1"/>
</dbReference>
<dbReference type="SMART" id="SM00354">
    <property type="entry name" value="HTH_LACI"/>
    <property type="match status" value="1"/>
</dbReference>
<dbReference type="InterPro" id="IPR000843">
    <property type="entry name" value="HTH_LacI"/>
</dbReference>
<dbReference type="PANTHER" id="PTHR30146">
    <property type="entry name" value="LACI-RELATED TRANSCRIPTIONAL REPRESSOR"/>
    <property type="match status" value="1"/>
</dbReference>
<dbReference type="Pfam" id="PF13377">
    <property type="entry name" value="Peripla_BP_3"/>
    <property type="match status" value="1"/>
</dbReference>
<dbReference type="AlphaFoldDB" id="A0A9X1YP16"/>
<dbReference type="GO" id="GO:0003700">
    <property type="term" value="F:DNA-binding transcription factor activity"/>
    <property type="evidence" value="ECO:0007669"/>
    <property type="project" value="TreeGrafter"/>
</dbReference>
<feature type="region of interest" description="Disordered" evidence="5">
    <location>
        <begin position="328"/>
        <end position="349"/>
    </location>
</feature>
<accession>A0A9X1YP16</accession>